<dbReference type="EMBL" id="RCDA01000001">
    <property type="protein sequence ID" value="RLK50787.1"/>
    <property type="molecule type" value="Genomic_DNA"/>
</dbReference>
<dbReference type="RefSeq" id="WP_121441245.1">
    <property type="nucleotide sequence ID" value="NZ_RCDA01000001.1"/>
</dbReference>
<proteinExistence type="predicted"/>
<sequence length="89" mass="10103">MAKRPGASLEISDSSKWSLDQLRELSSQVDRELEQRALNKKAAKTQRGKQVRKVANEKPAEENLAALEESLLREIQDYERGRKAGVIRV</sequence>
<evidence type="ECO:0000313" key="2">
    <source>
        <dbReference type="Proteomes" id="UP000275461"/>
    </source>
</evidence>
<accession>A0A498C6V0</accession>
<reference evidence="1 2" key="1">
    <citation type="submission" date="2018-10" db="EMBL/GenBank/DDBJ databases">
        <title>Genomic Encyclopedia of Type Strains, Phase IV (KMG-IV): sequencing the most valuable type-strain genomes for metagenomic binning, comparative biology and taxonomic classification.</title>
        <authorList>
            <person name="Goeker M."/>
        </authorList>
    </citation>
    <scope>NUCLEOTIDE SEQUENCE [LARGE SCALE GENOMIC DNA]</scope>
    <source>
        <strain evidence="1 2">DSM 12769</strain>
    </source>
</reference>
<evidence type="ECO:0000313" key="1">
    <source>
        <dbReference type="EMBL" id="RLK50787.1"/>
    </source>
</evidence>
<organism evidence="1 2">
    <name type="scientific">Alkalispirillum mobile</name>
    <dbReference type="NCBI Taxonomy" id="85925"/>
    <lineage>
        <taxon>Bacteria</taxon>
        <taxon>Pseudomonadati</taxon>
        <taxon>Pseudomonadota</taxon>
        <taxon>Gammaproteobacteria</taxon>
        <taxon>Chromatiales</taxon>
        <taxon>Ectothiorhodospiraceae</taxon>
        <taxon>Alkalispirillum</taxon>
    </lineage>
</organism>
<gene>
    <name evidence="1" type="ORF">DFR31_0694</name>
</gene>
<dbReference type="AlphaFoldDB" id="A0A498C6V0"/>
<dbReference type="OrthoDB" id="9949423at2"/>
<keyword evidence="2" id="KW-1185">Reference proteome</keyword>
<dbReference type="Proteomes" id="UP000275461">
    <property type="component" value="Unassembled WGS sequence"/>
</dbReference>
<comment type="caution">
    <text evidence="1">The sequence shown here is derived from an EMBL/GenBank/DDBJ whole genome shotgun (WGS) entry which is preliminary data.</text>
</comment>
<protein>
    <submittedName>
        <fullName evidence="1">Uncharacterized protein</fullName>
    </submittedName>
</protein>
<name>A0A498C6V0_9GAMM</name>